<sequence length="46" mass="5198">MPLSFLKKWNLGKLSTTEAMELVLADQSTLKPEGIMKDVHVKIKDL</sequence>
<dbReference type="Proteomes" id="UP000265520">
    <property type="component" value="Unassembled WGS sequence"/>
</dbReference>
<accession>A0A392TC20</accession>
<dbReference type="EMBL" id="LXQA010546285">
    <property type="protein sequence ID" value="MCI58442.1"/>
    <property type="molecule type" value="Genomic_DNA"/>
</dbReference>
<reference evidence="1 2" key="1">
    <citation type="journal article" date="2018" name="Front. Plant Sci.">
        <title>Red Clover (Trifolium pratense) and Zigzag Clover (T. medium) - A Picture of Genomic Similarities and Differences.</title>
        <authorList>
            <person name="Dluhosova J."/>
            <person name="Istvanek J."/>
            <person name="Nedelnik J."/>
            <person name="Repkova J."/>
        </authorList>
    </citation>
    <scope>NUCLEOTIDE SEQUENCE [LARGE SCALE GENOMIC DNA]</scope>
    <source>
        <strain evidence="2">cv. 10/8</strain>
        <tissue evidence="1">Leaf</tissue>
    </source>
</reference>
<evidence type="ECO:0000313" key="1">
    <source>
        <dbReference type="EMBL" id="MCI58442.1"/>
    </source>
</evidence>
<keyword evidence="2" id="KW-1185">Reference proteome</keyword>
<organism evidence="1 2">
    <name type="scientific">Trifolium medium</name>
    <dbReference type="NCBI Taxonomy" id="97028"/>
    <lineage>
        <taxon>Eukaryota</taxon>
        <taxon>Viridiplantae</taxon>
        <taxon>Streptophyta</taxon>
        <taxon>Embryophyta</taxon>
        <taxon>Tracheophyta</taxon>
        <taxon>Spermatophyta</taxon>
        <taxon>Magnoliopsida</taxon>
        <taxon>eudicotyledons</taxon>
        <taxon>Gunneridae</taxon>
        <taxon>Pentapetalae</taxon>
        <taxon>rosids</taxon>
        <taxon>fabids</taxon>
        <taxon>Fabales</taxon>
        <taxon>Fabaceae</taxon>
        <taxon>Papilionoideae</taxon>
        <taxon>50 kb inversion clade</taxon>
        <taxon>NPAAA clade</taxon>
        <taxon>Hologalegina</taxon>
        <taxon>IRL clade</taxon>
        <taxon>Trifolieae</taxon>
        <taxon>Trifolium</taxon>
    </lineage>
</organism>
<comment type="caution">
    <text evidence="1">The sequence shown here is derived from an EMBL/GenBank/DDBJ whole genome shotgun (WGS) entry which is preliminary data.</text>
</comment>
<feature type="non-terminal residue" evidence="1">
    <location>
        <position position="46"/>
    </location>
</feature>
<evidence type="ECO:0000313" key="2">
    <source>
        <dbReference type="Proteomes" id="UP000265520"/>
    </source>
</evidence>
<dbReference type="AlphaFoldDB" id="A0A392TC20"/>
<proteinExistence type="predicted"/>
<name>A0A392TC20_9FABA</name>
<protein>
    <submittedName>
        <fullName evidence="1">Uncharacterized protein</fullName>
    </submittedName>
</protein>